<dbReference type="Gene3D" id="1.20.120.650">
    <property type="entry name" value="Colicin D"/>
    <property type="match status" value="1"/>
</dbReference>
<proteinExistence type="predicted"/>
<sequence>MEADLGSFVTELRSLIDDYRAGAVAVDVFESRFLALHSEMPLGTPAVYSSAVEELFWAVESYVAEPELRSEGDLDESALRSAVESTAAAMAGAT</sequence>
<reference evidence="1 2" key="1">
    <citation type="submission" date="2017-12" db="EMBL/GenBank/DDBJ databases">
        <title>Pharmacopeia of the Arctic Ocean.</title>
        <authorList>
            <person name="Collins E."/>
            <person name="Ducluzeau A.-L."/>
        </authorList>
    </citation>
    <scope>NUCLEOTIDE SEQUENCE [LARGE SCALE GENOMIC DNA]</scope>
    <source>
        <strain evidence="1 2">DSM 23325</strain>
    </source>
</reference>
<comment type="caution">
    <text evidence="1">The sequence shown here is derived from an EMBL/GenBank/DDBJ whole genome shotgun (WGS) entry which is preliminary data.</text>
</comment>
<evidence type="ECO:0008006" key="3">
    <source>
        <dbReference type="Google" id="ProtNLM"/>
    </source>
</evidence>
<dbReference type="Proteomes" id="UP000233565">
    <property type="component" value="Unassembled WGS sequence"/>
</dbReference>
<gene>
    <name evidence="1" type="ORF">CXG46_19000</name>
</gene>
<accession>A0ABX4QS98</accession>
<evidence type="ECO:0000313" key="2">
    <source>
        <dbReference type="Proteomes" id="UP000233565"/>
    </source>
</evidence>
<organism evidence="1 2">
    <name type="scientific">Nocardioides alpinus</name>
    <dbReference type="NCBI Taxonomy" id="748909"/>
    <lineage>
        <taxon>Bacteria</taxon>
        <taxon>Bacillati</taxon>
        <taxon>Actinomycetota</taxon>
        <taxon>Actinomycetes</taxon>
        <taxon>Propionibacteriales</taxon>
        <taxon>Nocardioidaceae</taxon>
        <taxon>Nocardioides</taxon>
    </lineage>
</organism>
<evidence type="ECO:0000313" key="1">
    <source>
        <dbReference type="EMBL" id="PKH37531.1"/>
    </source>
</evidence>
<protein>
    <recommendedName>
        <fullName evidence="3">Self-protective colicin-like immunity</fullName>
    </recommendedName>
</protein>
<dbReference type="EMBL" id="PJBV01000035">
    <property type="protein sequence ID" value="PKH37531.1"/>
    <property type="molecule type" value="Genomic_DNA"/>
</dbReference>
<dbReference type="InterPro" id="IPR036471">
    <property type="entry name" value="Colicin_D_sf"/>
</dbReference>
<name>A0ABX4QS98_9ACTN</name>
<keyword evidence="2" id="KW-1185">Reference proteome</keyword>